<dbReference type="InterPro" id="IPR031982">
    <property type="entry name" value="PilE-like"/>
</dbReference>
<keyword evidence="2" id="KW-1133">Transmembrane helix</keyword>
<keyword evidence="4" id="KW-1185">Reference proteome</keyword>
<reference evidence="3 4" key="1">
    <citation type="submission" date="2018-01" db="EMBL/GenBank/DDBJ databases">
        <title>Genome sequence of a Cantenovulum-like bacteria.</title>
        <authorList>
            <person name="Tan W.R."/>
            <person name="Lau N.-S."/>
            <person name="Go F."/>
            <person name="Amirul A.-A.A."/>
        </authorList>
    </citation>
    <scope>NUCLEOTIDE SEQUENCE [LARGE SCALE GENOMIC DNA]</scope>
    <source>
        <strain evidence="3 4">CCB-QB4</strain>
    </source>
</reference>
<evidence type="ECO:0000313" key="4">
    <source>
        <dbReference type="Proteomes" id="UP000244441"/>
    </source>
</evidence>
<dbReference type="InterPro" id="IPR045584">
    <property type="entry name" value="Pilin-like"/>
</dbReference>
<evidence type="ECO:0000256" key="1">
    <source>
        <dbReference type="SAM" id="MobiDB-lite"/>
    </source>
</evidence>
<protein>
    <submittedName>
        <fullName evidence="3">Uncharacterized protein</fullName>
    </submittedName>
</protein>
<dbReference type="KEGG" id="cate:C2869_19930"/>
<feature type="transmembrane region" description="Helical" evidence="2">
    <location>
        <begin position="20"/>
        <end position="39"/>
    </location>
</feature>
<name>A0A2S0VWQ5_9ALTE</name>
<keyword evidence="2" id="KW-0472">Membrane</keyword>
<dbReference type="NCBIfam" id="TIGR02532">
    <property type="entry name" value="IV_pilin_GFxxxE"/>
    <property type="match status" value="1"/>
</dbReference>
<feature type="region of interest" description="Disordered" evidence="1">
    <location>
        <begin position="134"/>
        <end position="156"/>
    </location>
</feature>
<dbReference type="GO" id="GO:0043683">
    <property type="term" value="P:type IV pilus assembly"/>
    <property type="evidence" value="ECO:0007669"/>
    <property type="project" value="InterPro"/>
</dbReference>
<dbReference type="SUPFAM" id="SSF54523">
    <property type="entry name" value="Pili subunits"/>
    <property type="match status" value="1"/>
</dbReference>
<dbReference type="Gene3D" id="3.30.700.10">
    <property type="entry name" value="Glycoprotein, Type 4 Pilin"/>
    <property type="match status" value="1"/>
</dbReference>
<gene>
    <name evidence="3" type="ORF">C2869_19930</name>
</gene>
<keyword evidence="2" id="KW-0812">Transmembrane</keyword>
<evidence type="ECO:0000256" key="2">
    <source>
        <dbReference type="SAM" id="Phobius"/>
    </source>
</evidence>
<feature type="compositionally biased region" description="Polar residues" evidence="1">
    <location>
        <begin position="146"/>
        <end position="156"/>
    </location>
</feature>
<organism evidence="3 4">
    <name type="scientific">Saccharobesus litoralis</name>
    <dbReference type="NCBI Taxonomy" id="2172099"/>
    <lineage>
        <taxon>Bacteria</taxon>
        <taxon>Pseudomonadati</taxon>
        <taxon>Pseudomonadota</taxon>
        <taxon>Gammaproteobacteria</taxon>
        <taxon>Alteromonadales</taxon>
        <taxon>Alteromonadaceae</taxon>
        <taxon>Saccharobesus</taxon>
    </lineage>
</organism>
<dbReference type="EMBL" id="CP026604">
    <property type="protein sequence ID" value="AWB68530.1"/>
    <property type="molecule type" value="Genomic_DNA"/>
</dbReference>
<sequence>MKGLAMINQFSIRGFNLVELMICVAILGIIVSLAVPSYIHYIAQANRTEALKELVRVMNMQEGYYTEHGEYALLLSPAFGLPSDEHGFLYLFDSGHYKMRAQSQQTSLDVTLVIKAQGAQLQHDSQCADMRLSASGRKSSRDHKGNVTTQTCWYTN</sequence>
<accession>A0A2S0VWQ5</accession>
<dbReference type="Pfam" id="PF16732">
    <property type="entry name" value="ComP_DUS"/>
    <property type="match status" value="1"/>
</dbReference>
<evidence type="ECO:0000313" key="3">
    <source>
        <dbReference type="EMBL" id="AWB68530.1"/>
    </source>
</evidence>
<dbReference type="InterPro" id="IPR012902">
    <property type="entry name" value="N_methyl_site"/>
</dbReference>
<dbReference type="AlphaFoldDB" id="A0A2S0VWQ5"/>
<dbReference type="Proteomes" id="UP000244441">
    <property type="component" value="Chromosome"/>
</dbReference>
<proteinExistence type="predicted"/>